<sequence>MNSGQSTASYDYAALLSQSFLFYEAQRSGALPSTNRVNWRSNSALTDAGPNGEPLAGGQYDAGDHLKLTFPYGSTTATLAWGVLEFQTAYSTAGVLPYALDQLRWAATFLMAAHIAPLQYVAQVGLALNDHAYWGRPEDMTMARPAYINDPSKPASDLLGSVSAGLAATSLVFQPVDTTFSAKCLSEAQALYTFGTTYLGKYSAYGIDQLYPSSNYTDDLSYAAAWLYRATGQQSYLTDAMSFSNQSTTVDLSLKTPVFNWDNAIWGTSCLLATMGVPQKAKFATQIETFFASWMQGTNGINYTTKGLAYSSDFGPLRNTANTGLLAVIYSNHLSDATLATKLRCWAQSQIRYMAGDAGMSYVVGAGTNPPTHVHNRAASCPWPSVGGCDWSTYTSSNPNSHVLSGALVGGPFLDDSFTDARSNYQQNEPSLDGNAGWSGVLAALLSPSMPSW</sequence>
<dbReference type="EC" id="3.2.1.4" evidence="9"/>
<evidence type="ECO:0000256" key="1">
    <source>
        <dbReference type="ARBA" id="ARBA00000966"/>
    </source>
</evidence>
<keyword evidence="12" id="KW-1185">Reference proteome</keyword>
<evidence type="ECO:0000256" key="9">
    <source>
        <dbReference type="RuleBase" id="RU361166"/>
    </source>
</evidence>
<dbReference type="Gene3D" id="1.50.10.10">
    <property type="match status" value="1"/>
</dbReference>
<reference evidence="11 12" key="1">
    <citation type="journal article" date="2024" name="Nat. Commun.">
        <title>Phylogenomics reveals the evolutionary origins of lichenization in chlorophyte algae.</title>
        <authorList>
            <person name="Puginier C."/>
            <person name="Libourel C."/>
            <person name="Otte J."/>
            <person name="Skaloud P."/>
            <person name="Haon M."/>
            <person name="Grisel S."/>
            <person name="Petersen M."/>
            <person name="Berrin J.G."/>
            <person name="Delaux P.M."/>
            <person name="Dal Grande F."/>
            <person name="Keller J."/>
        </authorList>
    </citation>
    <scope>NUCLEOTIDE SEQUENCE [LARGE SCALE GENOMIC DNA]</scope>
    <source>
        <strain evidence="11 12">SAG 2523</strain>
    </source>
</reference>
<evidence type="ECO:0000313" key="11">
    <source>
        <dbReference type="EMBL" id="KAK9868185.1"/>
    </source>
</evidence>
<dbReference type="InterPro" id="IPR001701">
    <property type="entry name" value="Glyco_hydro_9"/>
</dbReference>
<evidence type="ECO:0000256" key="5">
    <source>
        <dbReference type="ARBA" id="ARBA00023277"/>
    </source>
</evidence>
<evidence type="ECO:0000256" key="2">
    <source>
        <dbReference type="ARBA" id="ARBA00007072"/>
    </source>
</evidence>
<evidence type="ECO:0000256" key="3">
    <source>
        <dbReference type="ARBA" id="ARBA00022801"/>
    </source>
</evidence>
<comment type="similarity">
    <text evidence="2 8 9">Belongs to the glycosyl hydrolase 9 (cellulase E) family.</text>
</comment>
<comment type="catalytic activity">
    <reaction evidence="1 9">
        <text>Endohydrolysis of (1-&gt;4)-beta-D-glucosidic linkages in cellulose, lichenin and cereal beta-D-glucans.</text>
        <dbReference type="EC" id="3.2.1.4"/>
    </reaction>
</comment>
<evidence type="ECO:0000256" key="6">
    <source>
        <dbReference type="ARBA" id="ARBA00023295"/>
    </source>
</evidence>
<feature type="domain" description="Glycoside hydrolase family 9" evidence="10">
    <location>
        <begin position="12"/>
        <end position="442"/>
    </location>
</feature>
<dbReference type="SUPFAM" id="SSF48208">
    <property type="entry name" value="Six-hairpin glycosidases"/>
    <property type="match status" value="1"/>
</dbReference>
<dbReference type="InterPro" id="IPR012341">
    <property type="entry name" value="6hp_glycosidase-like_sf"/>
</dbReference>
<dbReference type="EMBL" id="JALJOV010000041">
    <property type="protein sequence ID" value="KAK9868185.1"/>
    <property type="molecule type" value="Genomic_DNA"/>
</dbReference>
<dbReference type="GO" id="GO:0030245">
    <property type="term" value="P:cellulose catabolic process"/>
    <property type="evidence" value="ECO:0007669"/>
    <property type="project" value="UniProtKB-KW"/>
</dbReference>
<dbReference type="PANTHER" id="PTHR22298">
    <property type="entry name" value="ENDO-1,4-BETA-GLUCANASE"/>
    <property type="match status" value="1"/>
</dbReference>
<dbReference type="Proteomes" id="UP001485043">
    <property type="component" value="Unassembled WGS sequence"/>
</dbReference>
<gene>
    <name evidence="11" type="ORF">WJX84_006383</name>
</gene>
<keyword evidence="6 8" id="KW-0326">Glycosidase</keyword>
<evidence type="ECO:0000256" key="7">
    <source>
        <dbReference type="ARBA" id="ARBA00023326"/>
    </source>
</evidence>
<keyword evidence="3 8" id="KW-0378">Hydrolase</keyword>
<dbReference type="PROSITE" id="PS00698">
    <property type="entry name" value="GH9_3"/>
    <property type="match status" value="1"/>
</dbReference>
<keyword evidence="4 9" id="KW-0136">Cellulose degradation</keyword>
<comment type="caution">
    <text evidence="11">The sequence shown here is derived from an EMBL/GenBank/DDBJ whole genome shotgun (WGS) entry which is preliminary data.</text>
</comment>
<evidence type="ECO:0000313" key="12">
    <source>
        <dbReference type="Proteomes" id="UP001485043"/>
    </source>
</evidence>
<evidence type="ECO:0000256" key="8">
    <source>
        <dbReference type="PROSITE-ProRule" id="PRU10060"/>
    </source>
</evidence>
<feature type="active site" evidence="8">
    <location>
        <position position="420"/>
    </location>
</feature>
<protein>
    <recommendedName>
        <fullName evidence="9">Endoglucanase</fullName>
        <ecNumber evidence="9">3.2.1.4</ecNumber>
    </recommendedName>
</protein>
<keyword evidence="7 8" id="KW-0624">Polysaccharide degradation</keyword>
<evidence type="ECO:0000256" key="4">
    <source>
        <dbReference type="ARBA" id="ARBA00023001"/>
    </source>
</evidence>
<dbReference type="Pfam" id="PF00759">
    <property type="entry name" value="Glyco_hydro_9"/>
    <property type="match status" value="1"/>
</dbReference>
<keyword evidence="5 8" id="KW-0119">Carbohydrate metabolism</keyword>
<organism evidence="11 12">
    <name type="scientific">Apatococcus fuscideae</name>
    <dbReference type="NCBI Taxonomy" id="2026836"/>
    <lineage>
        <taxon>Eukaryota</taxon>
        <taxon>Viridiplantae</taxon>
        <taxon>Chlorophyta</taxon>
        <taxon>core chlorophytes</taxon>
        <taxon>Trebouxiophyceae</taxon>
        <taxon>Chlorellales</taxon>
        <taxon>Chlorellaceae</taxon>
        <taxon>Apatococcus</taxon>
    </lineage>
</organism>
<dbReference type="InterPro" id="IPR033126">
    <property type="entry name" value="Glyco_hydro_9_Asp/Glu_AS"/>
</dbReference>
<dbReference type="InterPro" id="IPR008928">
    <property type="entry name" value="6-hairpin_glycosidase_sf"/>
</dbReference>
<accession>A0AAW1TH28</accession>
<feature type="active site" evidence="8">
    <location>
        <position position="429"/>
    </location>
</feature>
<name>A0AAW1TH28_9CHLO</name>
<evidence type="ECO:0000259" key="10">
    <source>
        <dbReference type="Pfam" id="PF00759"/>
    </source>
</evidence>
<dbReference type="GO" id="GO:0008810">
    <property type="term" value="F:cellulase activity"/>
    <property type="evidence" value="ECO:0007669"/>
    <property type="project" value="UniProtKB-EC"/>
</dbReference>
<proteinExistence type="inferred from homology"/>
<dbReference type="AlphaFoldDB" id="A0AAW1TH28"/>